<protein>
    <submittedName>
        <fullName evidence="2">Dynein heavy chain 2 cytosolic</fullName>
    </submittedName>
</protein>
<dbReference type="GO" id="GO:0051959">
    <property type="term" value="F:dynein light intermediate chain binding"/>
    <property type="evidence" value="ECO:0007669"/>
    <property type="project" value="InterPro"/>
</dbReference>
<dbReference type="PANTHER" id="PTHR46532:SF15">
    <property type="entry name" value="CYTOPLASMIC DYNEIN 2 HEAVY CHAIN 1"/>
    <property type="match status" value="1"/>
</dbReference>
<name>H2KS39_CLOSI</name>
<keyword evidence="3" id="KW-1185">Reference proteome</keyword>
<organism evidence="2 3">
    <name type="scientific">Clonorchis sinensis</name>
    <name type="common">Chinese liver fluke</name>
    <dbReference type="NCBI Taxonomy" id="79923"/>
    <lineage>
        <taxon>Eukaryota</taxon>
        <taxon>Metazoa</taxon>
        <taxon>Spiralia</taxon>
        <taxon>Lophotrochozoa</taxon>
        <taxon>Platyhelminthes</taxon>
        <taxon>Trematoda</taxon>
        <taxon>Digenea</taxon>
        <taxon>Opisthorchiida</taxon>
        <taxon>Opisthorchiata</taxon>
        <taxon>Opisthorchiidae</taxon>
        <taxon>Clonorchis</taxon>
    </lineage>
</organism>
<feature type="non-terminal residue" evidence="2">
    <location>
        <position position="552"/>
    </location>
</feature>
<sequence>MQTVISELISNLASFLKEYTSSHSVSILSLSDEVNYWRRRAKKASRNSSSEKDRAELFMKLLEPAANECARFESASQLVMSSSKDFASTVEQTGLGSVLTELLNILDPVVFDVLDETWRCLEPAATKPFPESRMRELIEAMGYWVVRVIQYNLGGITSENRSSNTPVSLLWTHPFSQVKSGLQLGIDVCEQWQKCSNVLTQQIWRRFTPHPWEGSHPDLSYLAQFKSRLNEVLQIRGLYEHLRRLLTDSELVELGMSAGLGEFLFTQNSGTENSEVPAALRQLANPLNYNPYTAEQWLIGKSLVDMKFNAAEERAAIRLRTKLLTGASGDVLSDKNNVNLILHEFHKYQDLIRRPRVSAALQSERETLLGYLEASVKEFREEFLIGSGSNTDKTAVTGRSSGLVTAKNIPEQVNRMLWAGQLESRAREDLEFVESLLSDLARYPAYKQEVTSLIEEMSSWRREQFESWSRSNLARLDGQGGPGSLSFDPSRPILNLSAANGCLEVGFPEALVQLQREVRLLVGLGYAVPMKLIHAADQAEALHRYAIVLKQV</sequence>
<dbReference type="EMBL" id="DF143291">
    <property type="protein sequence ID" value="GAA40260.2"/>
    <property type="molecule type" value="Genomic_DNA"/>
</dbReference>
<dbReference type="InterPro" id="IPR026983">
    <property type="entry name" value="DHC"/>
</dbReference>
<dbReference type="GO" id="GO:0005858">
    <property type="term" value="C:axonemal dynein complex"/>
    <property type="evidence" value="ECO:0007669"/>
    <property type="project" value="TreeGrafter"/>
</dbReference>
<evidence type="ECO:0000313" key="2">
    <source>
        <dbReference type="EMBL" id="GAA40260.2"/>
    </source>
</evidence>
<accession>H2KS39</accession>
<reference evidence="2" key="1">
    <citation type="journal article" date="2011" name="Genome Biol.">
        <title>The draft genome of the carcinogenic human liver fluke Clonorchis sinensis.</title>
        <authorList>
            <person name="Wang X."/>
            <person name="Chen W."/>
            <person name="Huang Y."/>
            <person name="Sun J."/>
            <person name="Men J."/>
            <person name="Liu H."/>
            <person name="Luo F."/>
            <person name="Guo L."/>
            <person name="Lv X."/>
            <person name="Deng C."/>
            <person name="Zhou C."/>
            <person name="Fan Y."/>
            <person name="Li X."/>
            <person name="Huang L."/>
            <person name="Hu Y."/>
            <person name="Liang C."/>
            <person name="Hu X."/>
            <person name="Xu J."/>
            <person name="Yu X."/>
        </authorList>
    </citation>
    <scope>NUCLEOTIDE SEQUENCE [LARGE SCALE GENOMIC DNA]</scope>
    <source>
        <strain evidence="2">Henan</strain>
    </source>
</reference>
<feature type="domain" description="Dynein heavy chain tail" evidence="1">
    <location>
        <begin position="168"/>
        <end position="551"/>
    </location>
</feature>
<reference key="2">
    <citation type="submission" date="2011-10" db="EMBL/GenBank/DDBJ databases">
        <title>The genome and transcriptome sequence of Clonorchis sinensis provide insights into the carcinogenic liver fluke.</title>
        <authorList>
            <person name="Wang X."/>
            <person name="Huang Y."/>
            <person name="Chen W."/>
            <person name="Liu H."/>
            <person name="Guo L."/>
            <person name="Chen Y."/>
            <person name="Luo F."/>
            <person name="Zhou W."/>
            <person name="Sun J."/>
            <person name="Mao Q."/>
            <person name="Liang P."/>
            <person name="Zhou C."/>
            <person name="Tian Y."/>
            <person name="Men J."/>
            <person name="Lv X."/>
            <person name="Huang L."/>
            <person name="Zhou J."/>
            <person name="Hu Y."/>
            <person name="Li R."/>
            <person name="Zhang F."/>
            <person name="Lei H."/>
            <person name="Li X."/>
            <person name="Hu X."/>
            <person name="Liang C."/>
            <person name="Xu J."/>
            <person name="Wu Z."/>
            <person name="Yu X."/>
        </authorList>
    </citation>
    <scope>NUCLEOTIDE SEQUENCE</scope>
    <source>
        <strain>Henan</strain>
    </source>
</reference>
<dbReference type="Proteomes" id="UP000008909">
    <property type="component" value="Unassembled WGS sequence"/>
</dbReference>
<dbReference type="GO" id="GO:0007018">
    <property type="term" value="P:microtubule-based movement"/>
    <property type="evidence" value="ECO:0007669"/>
    <property type="project" value="InterPro"/>
</dbReference>
<dbReference type="GO" id="GO:0045505">
    <property type="term" value="F:dynein intermediate chain binding"/>
    <property type="evidence" value="ECO:0007669"/>
    <property type="project" value="InterPro"/>
</dbReference>
<evidence type="ECO:0000259" key="1">
    <source>
        <dbReference type="Pfam" id="PF08385"/>
    </source>
</evidence>
<dbReference type="InterPro" id="IPR013594">
    <property type="entry name" value="Dynein_heavy_tail"/>
</dbReference>
<dbReference type="PANTHER" id="PTHR46532">
    <property type="entry name" value="MALE FERTILITY FACTOR KL5"/>
    <property type="match status" value="1"/>
</dbReference>
<evidence type="ECO:0000313" key="3">
    <source>
        <dbReference type="Proteomes" id="UP000008909"/>
    </source>
</evidence>
<dbReference type="AlphaFoldDB" id="H2KS39"/>
<gene>
    <name evidence="2" type="ORF">CLF_108063</name>
</gene>
<proteinExistence type="predicted"/>
<dbReference type="Pfam" id="PF08385">
    <property type="entry name" value="DHC_N1"/>
    <property type="match status" value="1"/>
</dbReference>